<dbReference type="RefSeq" id="WP_123871938.1">
    <property type="nucleotide sequence ID" value="NZ_CP033932.1"/>
</dbReference>
<proteinExistence type="predicted"/>
<organism evidence="2 3">
    <name type="scientific">Chryseobacterium bernardetii</name>
    <dbReference type="NCBI Taxonomy" id="1241978"/>
    <lineage>
        <taxon>Bacteria</taxon>
        <taxon>Pseudomonadati</taxon>
        <taxon>Bacteroidota</taxon>
        <taxon>Flavobacteriia</taxon>
        <taxon>Flavobacteriales</taxon>
        <taxon>Weeksellaceae</taxon>
        <taxon>Chryseobacterium group</taxon>
        <taxon>Chryseobacterium</taxon>
    </lineage>
</organism>
<dbReference type="KEGG" id="cben:EG339_21585"/>
<feature type="domain" description="DUF8202" evidence="1">
    <location>
        <begin position="1825"/>
        <end position="2013"/>
    </location>
</feature>
<keyword evidence="3" id="KW-1185">Reference proteome</keyword>
<gene>
    <name evidence="2" type="ORF">EG339_21585</name>
</gene>
<dbReference type="Pfam" id="PF26628">
    <property type="entry name" value="DUF8202"/>
    <property type="match status" value="4"/>
</dbReference>
<dbReference type="InterPro" id="IPR013783">
    <property type="entry name" value="Ig-like_fold"/>
</dbReference>
<feature type="domain" description="DUF8202" evidence="1">
    <location>
        <begin position="551"/>
        <end position="723"/>
    </location>
</feature>
<name>A0A3G6TGH0_9FLAO</name>
<evidence type="ECO:0000259" key="1">
    <source>
        <dbReference type="Pfam" id="PF26628"/>
    </source>
</evidence>
<reference evidence="3" key="1">
    <citation type="submission" date="2018-11" db="EMBL/GenBank/DDBJ databases">
        <title>Proposal to divide the Flavobacteriaceae and reorganize its genera based on Amino Acid Identity values calculated from whole genome sequences.</title>
        <authorList>
            <person name="Nicholson A.C."/>
            <person name="Gulvik C.A."/>
            <person name="Whitney A.M."/>
            <person name="Humrighouse B.W."/>
            <person name="Bell M."/>
            <person name="Holmes B."/>
            <person name="Steigerwalt A.G."/>
            <person name="Villarma A."/>
            <person name="Sheth M."/>
            <person name="Batra D."/>
            <person name="Pryor J."/>
            <person name="Bernardet J.-F."/>
            <person name="Hugo C."/>
            <person name="Kampfer P."/>
            <person name="Newman J."/>
            <person name="McQuiston J.R."/>
        </authorList>
    </citation>
    <scope>NUCLEOTIDE SEQUENCE [LARGE SCALE GENOMIC DNA]</scope>
    <source>
        <strain evidence="3">G0229</strain>
    </source>
</reference>
<dbReference type="EMBL" id="CP033932">
    <property type="protein sequence ID" value="AZB26993.1"/>
    <property type="molecule type" value="Genomic_DNA"/>
</dbReference>
<dbReference type="Gene3D" id="2.60.40.10">
    <property type="entry name" value="Immunoglobulins"/>
    <property type="match status" value="1"/>
</dbReference>
<evidence type="ECO:0000313" key="2">
    <source>
        <dbReference type="EMBL" id="AZB26993.1"/>
    </source>
</evidence>
<accession>A0A3G6TGH0</accession>
<dbReference type="InterPro" id="IPR058515">
    <property type="entry name" value="DUF8202"/>
</dbReference>
<feature type="domain" description="DUF8202" evidence="1">
    <location>
        <begin position="1398"/>
        <end position="1582"/>
    </location>
</feature>
<protein>
    <recommendedName>
        <fullName evidence="1">DUF8202 domain-containing protein</fullName>
    </recommendedName>
</protein>
<sequence>MQVYSAGGSGGAVYCNMAGKTTPITIYFKIDPADPATLTTTVTNSGIAPPGGNPTLVLNGAGTMNRNIVVTPPAGGWRVGTYVVNLSSKNGSCGNSQNYFIHISDGNRPNVTVPNTTICYTGSGIVTATIPLPAVYQGIVNTSYLQGFSGRYDFTLISKPAGAANPVYEANNLRTFTNTSTTISNLDKQGEYVFKIKAVPNAGGVDPGFIDKEYACSGTSPEGTFSIFVSPQVNANAGSNQILEIGATQVSLNGNNPGAASTGAWTLVSKPAGAPDPTIGNPSLYNTNVTGLTSSGTYTFRWTITTGTCTSFSDLTVNVSTPAPGGVVAAVWYKADAITSSDNTLLNQWNDQMGTGYNLLQANTTLQPTFSNQNTLANFNPTVTFSSTGHATTQGGFMSADPGTGKEIIDRAKGSIYIAGNMNTLGAAGLAGFDQSMDYPGLHISNNATTDKLLFYTAGSGYTTLSTNLFADKKPFVAGSSWLNAAGSTTSNPLAKVWLDGNESVYNNTLGNVNTGNTARIFRIGRDTNWGSHDGQMNEAIVFATPLTAPEKSRVDSYLAVKWGTTLIGDYVNSNNNIVWNASPTYQNNILGIARDNLSALYQKQSRSENPNQKLIIGAGNSLASTNAENINTLTDGQFFLAGDNGLKQALNTPLTYTAGSNGATNYRFESIWKVQNTNTVGIVTIAWPKGVDNLYLVQSSDETFDGTDTFTPMVTEVTVNGVVYNTVNVALANGQYFTFAGYLHAPGGVVSSLWYRADKKLTPASGAVASWTDYSSGAVTITPNLATTTSAPTATDGTSLKLNFNPGVTFVPANALGNSSILNAVSSTNYSIYTSTTPVTGSGYDRVVGLNYSALTGGNKYDSPGIAAVNINMRDNTSGSHINAAVAPVAVQYAQLTNTTIVRNSFTNNQFQRALNGAAVSSTMAMSPLTTWPDGGILLGRNANDGGDDNGTGMTMSETIIFDKALTPNEINRVDSYLAIKGGITLNVANTPSYLSSNSTSVWTSGNNTGYNNNIFGIARDNTSDLHQKQSQSINDGQKLIIGAGNSLANTNIDNTNSLTEGQFLMTGDNGLKQILNTPLIYTAGSNGTVNNRFEAIWKVQNTNSVGTVTVAWPKGIKNLYLVQSANPVFDATSTFTPMTAETTVNGVVYNTASVTLGNGQFFTFAGFVQAPGGVTGPDFWVKSDDAGTMGTAWKDHSANADDIPNVGGVILSPADRSHNFHPYTTGYTASKFFYNANSVMNPLGNVELPGSNPSIFSAVRPTVANGTGRIVGIDDDTNASEPGVSIANGKPRQYEFFNTTTSSDFSTAFNIGVSNVFSAIANNTVANGGTSSIAGGEKRLGLNGSYESFSGFAAANKFQIYGRNLRIGHAGWDAPGAFPGDIMEVAWYNRTLTTNEQSRINSYLAVKNGVTLNENYLATNSNVVWDRTNNTGYNNNIFGIAKDDFTALHQKQAGSVNSGQQLLISTTGLANSNANNNTGLANDLQFLLTGDNGLKQGLSVPLSYTGGSNGTTNYRFEAIWKVQNTNNVGTVTVAWPKSVKNLYLIQSPDSTFDGTDTFTPMTTEVTVNGLVYNTANVTLGNGQFFTFAGFGLAPGGVINNLSYWYRADKDAANTGDGTDVTAWTDQFSGTTSAQLGTNALPKFKLGASNYFNFNPGINFTANSQTIGNVSVRTFTNNMYDIFVLTKEGLSNPGNNARIFSSLLDNSKLTGSIDYWDGFGDMYDNRTERVNAAQSYRYLANPGPIRSTTIPSIVYHNLFNTTTGKGINGNAVSMSNTHTAIGFLNGGHAFGSTQIGANSSDNGGFVGNLGETIVYGDGNLSVTERRKVDSYLAIKYGITLGQVNTDHYVATDGAIVWNGATNTAFNNNIFGVSRDDIEAFEQKVSKSVNAGTILTVATINDFVNPNQNAARTGFANDKTYFMLGDNNVTATPLVNITIAGNTLKRVQRTWLSQRSNTPGGLYFEADFSAYGTTFSAGNNIQMIVADDAAFTTNVKTVNGTFTGGKWVFMNDFNADNALRYITFAEGKTYCYKPGAVATTGNPALPSKAGITALGRAGSGSDNWPMVRKGGWLALEAKTKGFVPNRVAFDASGNPVGIPAADFVEGMMVYDTSNKCMKIYTLKEGDAAMAWHCISTQTCPD</sequence>
<evidence type="ECO:0000313" key="3">
    <source>
        <dbReference type="Proteomes" id="UP000271193"/>
    </source>
</evidence>
<dbReference type="GeneID" id="99067399"/>
<dbReference type="Proteomes" id="UP000271193">
    <property type="component" value="Chromosome"/>
</dbReference>
<feature type="domain" description="DUF8202" evidence="1">
    <location>
        <begin position="971"/>
        <end position="1150"/>
    </location>
</feature>